<evidence type="ECO:0000313" key="3">
    <source>
        <dbReference type="EMBL" id="PGH10696.1"/>
    </source>
</evidence>
<evidence type="ECO:0000313" key="4">
    <source>
        <dbReference type="Proteomes" id="UP000223968"/>
    </source>
</evidence>
<dbReference type="PROSITE" id="PS51186">
    <property type="entry name" value="GNAT"/>
    <property type="match status" value="1"/>
</dbReference>
<dbReference type="OrthoDB" id="329272at2759"/>
<dbReference type="AlphaFoldDB" id="A0A2B7XNF9"/>
<dbReference type="EMBL" id="PDNB01000083">
    <property type="protein sequence ID" value="PGH10696.1"/>
    <property type="molecule type" value="Genomic_DNA"/>
</dbReference>
<name>A0A2B7XNF9_9EURO</name>
<dbReference type="UniPathway" id="UPA00113">
    <property type="reaction ID" value="UER00529"/>
</dbReference>
<dbReference type="STRING" id="1447875.A0A2B7XNF9"/>
<organism evidence="3 4">
    <name type="scientific">Helicocarpus griseus UAMH5409</name>
    <dbReference type="NCBI Taxonomy" id="1447875"/>
    <lineage>
        <taxon>Eukaryota</taxon>
        <taxon>Fungi</taxon>
        <taxon>Dikarya</taxon>
        <taxon>Ascomycota</taxon>
        <taxon>Pezizomycotina</taxon>
        <taxon>Eurotiomycetes</taxon>
        <taxon>Eurotiomycetidae</taxon>
        <taxon>Onygenales</taxon>
        <taxon>Ajellomycetaceae</taxon>
        <taxon>Helicocarpus</taxon>
    </lineage>
</organism>
<feature type="domain" description="N-acetyltransferase" evidence="2">
    <location>
        <begin position="26"/>
        <end position="222"/>
    </location>
</feature>
<dbReference type="GO" id="GO:0016747">
    <property type="term" value="F:acyltransferase activity, transferring groups other than amino-acyl groups"/>
    <property type="evidence" value="ECO:0007669"/>
    <property type="project" value="InterPro"/>
</dbReference>
<dbReference type="InterPro" id="IPR016181">
    <property type="entry name" value="Acyl_CoA_acyltransferase"/>
</dbReference>
<dbReference type="GO" id="GO:0006048">
    <property type="term" value="P:UDP-N-acetylglucosamine biosynthetic process"/>
    <property type="evidence" value="ECO:0007669"/>
    <property type="project" value="UniProtKB-UniPathway"/>
</dbReference>
<evidence type="ECO:0000259" key="2">
    <source>
        <dbReference type="PROSITE" id="PS51186"/>
    </source>
</evidence>
<gene>
    <name evidence="3" type="ORF">AJ79_05287</name>
</gene>
<dbReference type="Gene3D" id="3.40.630.30">
    <property type="match status" value="1"/>
</dbReference>
<proteinExistence type="predicted"/>
<comment type="caution">
    <text evidence="3">The sequence shown here is derived from an EMBL/GenBank/DDBJ whole genome shotgun (WGS) entry which is preliminary data.</text>
</comment>
<dbReference type="SUPFAM" id="SSF55729">
    <property type="entry name" value="Acyl-CoA N-acyltransferases (Nat)"/>
    <property type="match status" value="1"/>
</dbReference>
<sequence length="227" mass="25194">MGSTTPTKPTFTTALLPPPGPSLTRPTLLDPSPQRNPPLFNDAMHVRTVVFVDEQRCVLENEMDADDARSWHWVLYNDQQKPVGVIRLVPPPHAAHEDVVKEYSAGVIKGFDGKEVQVGERSYADSKNLGSAYVKLTRVALLKEYRGMGLARVLIDTALEWAVKNWRVLGEGEGKPWSGLVLVHAQVVAEGMYARLGFVTDKSMDIWVEEGIEHVGMWKQVDMSGTS</sequence>
<dbReference type="InterPro" id="IPR000182">
    <property type="entry name" value="GNAT_dom"/>
</dbReference>
<feature type="region of interest" description="Disordered" evidence="1">
    <location>
        <begin position="1"/>
        <end position="40"/>
    </location>
</feature>
<evidence type="ECO:0000256" key="1">
    <source>
        <dbReference type="SAM" id="MobiDB-lite"/>
    </source>
</evidence>
<keyword evidence="4" id="KW-1185">Reference proteome</keyword>
<accession>A0A2B7XNF9</accession>
<dbReference type="Pfam" id="PF00583">
    <property type="entry name" value="Acetyltransf_1"/>
    <property type="match status" value="1"/>
</dbReference>
<feature type="compositionally biased region" description="Low complexity" evidence="1">
    <location>
        <begin position="1"/>
        <end position="15"/>
    </location>
</feature>
<reference evidence="3 4" key="1">
    <citation type="submission" date="2017-10" db="EMBL/GenBank/DDBJ databases">
        <title>Comparative genomics in systemic dimorphic fungi from Ajellomycetaceae.</title>
        <authorList>
            <person name="Munoz J.F."/>
            <person name="Mcewen J.G."/>
            <person name="Clay O.K."/>
            <person name="Cuomo C.A."/>
        </authorList>
    </citation>
    <scope>NUCLEOTIDE SEQUENCE [LARGE SCALE GENOMIC DNA]</scope>
    <source>
        <strain evidence="3 4">UAMH5409</strain>
    </source>
</reference>
<dbReference type="Proteomes" id="UP000223968">
    <property type="component" value="Unassembled WGS sequence"/>
</dbReference>
<protein>
    <recommendedName>
        <fullName evidence="2">N-acetyltransferase domain-containing protein</fullName>
    </recommendedName>
</protein>
<dbReference type="CDD" id="cd04301">
    <property type="entry name" value="NAT_SF"/>
    <property type="match status" value="1"/>
</dbReference>